<keyword evidence="5" id="KW-0560">Oxidoreductase</keyword>
<dbReference type="InterPro" id="IPR000028">
    <property type="entry name" value="Chloroperoxidase"/>
</dbReference>
<dbReference type="Proteomes" id="UP000198211">
    <property type="component" value="Unassembled WGS sequence"/>
</dbReference>
<dbReference type="STRING" id="4795.A0A225VM11"/>
<proteinExistence type="inferred from homology"/>
<organism evidence="10 11">
    <name type="scientific">Phytophthora megakarya</name>
    <dbReference type="NCBI Taxonomy" id="4795"/>
    <lineage>
        <taxon>Eukaryota</taxon>
        <taxon>Sar</taxon>
        <taxon>Stramenopiles</taxon>
        <taxon>Oomycota</taxon>
        <taxon>Peronosporomycetes</taxon>
        <taxon>Peronosporales</taxon>
        <taxon>Peronosporaceae</taxon>
        <taxon>Phytophthora</taxon>
    </lineage>
</organism>
<evidence type="ECO:0000256" key="5">
    <source>
        <dbReference type="ARBA" id="ARBA00023002"/>
    </source>
</evidence>
<gene>
    <name evidence="10" type="ORF">PHMEG_00021281</name>
</gene>
<dbReference type="SUPFAM" id="SSF47571">
    <property type="entry name" value="Cloroperoxidase"/>
    <property type="match status" value="1"/>
</dbReference>
<keyword evidence="6" id="KW-0408">Iron</keyword>
<sequence>MVSFTKSFVFVAAAFGVAYGYTEAEAEAALAEAAALSEGEYYRPPTHLTSGAVNSTAPFRRSPCPAMNTLANHGYLSRDGKNITVDQALAVVMEKFNIAEDLASVMGGLSPALFDMNDLSKHNDQVEHDASLARIDSYFGVDPYLITPNLINDVLYYGLDGSVDVTDVAKIRAARVAWGEAHNPEFDFGTTPAFIAGAESALFLRGFGGDNGNSTATAFVANFFLQEMFPEGWTKPDTSITYNDALATISYLDAVHV</sequence>
<feature type="signal peptide" evidence="8">
    <location>
        <begin position="1"/>
        <end position="24"/>
    </location>
</feature>
<dbReference type="InterPro" id="IPR036851">
    <property type="entry name" value="Chloroperoxidase-like_sf"/>
</dbReference>
<reference evidence="11" key="1">
    <citation type="submission" date="2017-03" db="EMBL/GenBank/DDBJ databases">
        <title>Phytopthora megakarya and P. palmivora, two closely related causual agents of cacao black pod achieved similar genome size and gene model numbers by different mechanisms.</title>
        <authorList>
            <person name="Ali S."/>
            <person name="Shao J."/>
            <person name="Larry D.J."/>
            <person name="Kronmiller B."/>
            <person name="Shen D."/>
            <person name="Strem M.D."/>
            <person name="Melnick R.L."/>
            <person name="Guiltinan M.J."/>
            <person name="Tyler B.M."/>
            <person name="Meinhardt L.W."/>
            <person name="Bailey B.A."/>
        </authorList>
    </citation>
    <scope>NUCLEOTIDE SEQUENCE [LARGE SCALE GENOMIC DNA]</scope>
    <source>
        <strain evidence="11">zdho120</strain>
    </source>
</reference>
<comment type="caution">
    <text evidence="10">The sequence shown here is derived from an EMBL/GenBank/DDBJ whole genome shotgun (WGS) entry which is preliminary data.</text>
</comment>
<dbReference type="PANTHER" id="PTHR33577">
    <property type="entry name" value="STERIGMATOCYSTIN BIOSYNTHESIS PEROXIDASE STCC-RELATED"/>
    <property type="match status" value="1"/>
</dbReference>
<evidence type="ECO:0000313" key="10">
    <source>
        <dbReference type="EMBL" id="OWZ06463.1"/>
    </source>
</evidence>
<dbReference type="AlphaFoldDB" id="A0A225VM11"/>
<evidence type="ECO:0000313" key="11">
    <source>
        <dbReference type="Proteomes" id="UP000198211"/>
    </source>
</evidence>
<keyword evidence="4" id="KW-0479">Metal-binding</keyword>
<dbReference type="PROSITE" id="PS51405">
    <property type="entry name" value="HEME_HALOPEROXIDASE"/>
    <property type="match status" value="1"/>
</dbReference>
<dbReference type="EMBL" id="NBNE01003951">
    <property type="protein sequence ID" value="OWZ06463.1"/>
    <property type="molecule type" value="Genomic_DNA"/>
</dbReference>
<evidence type="ECO:0000256" key="6">
    <source>
        <dbReference type="ARBA" id="ARBA00023004"/>
    </source>
</evidence>
<accession>A0A225VM11</accession>
<keyword evidence="8" id="KW-0732">Signal</keyword>
<keyword evidence="2 10" id="KW-0575">Peroxidase</keyword>
<protein>
    <submittedName>
        <fullName evidence="10">Chloroperoxidase</fullName>
    </submittedName>
</protein>
<feature type="domain" description="Heme haloperoxidase family profile" evidence="9">
    <location>
        <begin position="37"/>
        <end position="247"/>
    </location>
</feature>
<feature type="chain" id="PRO_5013144177" evidence="8">
    <location>
        <begin position="25"/>
        <end position="257"/>
    </location>
</feature>
<keyword evidence="11" id="KW-1185">Reference proteome</keyword>
<evidence type="ECO:0000256" key="4">
    <source>
        <dbReference type="ARBA" id="ARBA00022723"/>
    </source>
</evidence>
<dbReference type="GO" id="GO:0004601">
    <property type="term" value="F:peroxidase activity"/>
    <property type="evidence" value="ECO:0007669"/>
    <property type="project" value="UniProtKB-KW"/>
</dbReference>
<comment type="similarity">
    <text evidence="7">Belongs to the chloroperoxidase family.</text>
</comment>
<keyword evidence="3" id="KW-0349">Heme</keyword>
<evidence type="ECO:0000256" key="2">
    <source>
        <dbReference type="ARBA" id="ARBA00022559"/>
    </source>
</evidence>
<evidence type="ECO:0000256" key="7">
    <source>
        <dbReference type="ARBA" id="ARBA00025795"/>
    </source>
</evidence>
<evidence type="ECO:0000256" key="3">
    <source>
        <dbReference type="ARBA" id="ARBA00022617"/>
    </source>
</evidence>
<comment type="cofactor">
    <cofactor evidence="1">
        <name>heme b</name>
        <dbReference type="ChEBI" id="CHEBI:60344"/>
    </cofactor>
</comment>
<dbReference type="Gene3D" id="1.10.489.10">
    <property type="entry name" value="Chloroperoxidase-like"/>
    <property type="match status" value="1"/>
</dbReference>
<dbReference type="PANTHER" id="PTHR33577:SF9">
    <property type="entry name" value="PEROXIDASE STCC"/>
    <property type="match status" value="1"/>
</dbReference>
<dbReference type="OrthoDB" id="407298at2759"/>
<evidence type="ECO:0000256" key="1">
    <source>
        <dbReference type="ARBA" id="ARBA00001970"/>
    </source>
</evidence>
<name>A0A225VM11_9STRA</name>
<dbReference type="Pfam" id="PF01328">
    <property type="entry name" value="Peroxidase_2"/>
    <property type="match status" value="1"/>
</dbReference>
<dbReference type="GO" id="GO:0046872">
    <property type="term" value="F:metal ion binding"/>
    <property type="evidence" value="ECO:0007669"/>
    <property type="project" value="UniProtKB-KW"/>
</dbReference>
<evidence type="ECO:0000259" key="9">
    <source>
        <dbReference type="PROSITE" id="PS51405"/>
    </source>
</evidence>
<evidence type="ECO:0000256" key="8">
    <source>
        <dbReference type="SAM" id="SignalP"/>
    </source>
</evidence>